<evidence type="ECO:0000256" key="22">
    <source>
        <dbReference type="PROSITE-ProRule" id="PRU00290"/>
    </source>
</evidence>
<feature type="repeat" description="TPR" evidence="23">
    <location>
        <begin position="102"/>
        <end position="135"/>
    </location>
</feature>
<dbReference type="GO" id="GO:0097363">
    <property type="term" value="F:protein O-acetylglucosaminyltransferase activity"/>
    <property type="evidence" value="ECO:0007669"/>
    <property type="project" value="UniProtKB-EC"/>
</dbReference>
<protein>
    <recommendedName>
        <fullName evidence="7">Probable UDP-N-acetylglucosamine--peptide N-acetylglucosaminyltransferase SPINDLY</fullName>
        <ecNumber evidence="6">2.4.1.255</ecNumber>
    </recommendedName>
</protein>
<dbReference type="FunCoup" id="A0A200Q6G6">
    <property type="interactions" value="2474"/>
</dbReference>
<dbReference type="PROSITE" id="PS50892">
    <property type="entry name" value="V_SNARE"/>
    <property type="match status" value="1"/>
</dbReference>
<dbReference type="Gene3D" id="3.40.50.2000">
    <property type="entry name" value="Glycogen Phosphorylase B"/>
    <property type="match status" value="1"/>
</dbReference>
<dbReference type="STRING" id="56857.A0A200Q6G6"/>
<dbReference type="UniPathway" id="UPA00378"/>
<keyword evidence="12" id="KW-0677">Repeat</keyword>
<comment type="function">
    <text evidence="21">Involved in the targeting and/or fusion of transport vesicles to their target membrane.</text>
</comment>
<dbReference type="InterPro" id="IPR001388">
    <property type="entry name" value="Synaptobrevin-like"/>
</dbReference>
<evidence type="ECO:0000256" key="3">
    <source>
        <dbReference type="ARBA" id="ARBA00004922"/>
    </source>
</evidence>
<feature type="repeat" description="TPR" evidence="23">
    <location>
        <begin position="431"/>
        <end position="464"/>
    </location>
</feature>
<reference evidence="27 28" key="1">
    <citation type="journal article" date="2017" name="Mol. Plant">
        <title>The Genome of Medicinal Plant Macleaya cordata Provides New Insights into Benzylisoquinoline Alkaloids Metabolism.</title>
        <authorList>
            <person name="Liu X."/>
            <person name="Liu Y."/>
            <person name="Huang P."/>
            <person name="Ma Y."/>
            <person name="Qing Z."/>
            <person name="Tang Q."/>
            <person name="Cao H."/>
            <person name="Cheng P."/>
            <person name="Zheng Y."/>
            <person name="Yuan Z."/>
            <person name="Zhou Y."/>
            <person name="Liu J."/>
            <person name="Tang Z."/>
            <person name="Zhuo Y."/>
            <person name="Zhang Y."/>
            <person name="Yu L."/>
            <person name="Huang J."/>
            <person name="Yang P."/>
            <person name="Peng Q."/>
            <person name="Zhang J."/>
            <person name="Jiang W."/>
            <person name="Zhang Z."/>
            <person name="Lin K."/>
            <person name="Ro D.K."/>
            <person name="Chen X."/>
            <person name="Xiong X."/>
            <person name="Shang Y."/>
            <person name="Huang S."/>
            <person name="Zeng J."/>
        </authorList>
    </citation>
    <scope>NUCLEOTIDE SEQUENCE [LARGE SCALE GENOMIC DNA]</scope>
    <source>
        <strain evidence="28">cv. BLH2017</strain>
        <tissue evidence="27">Root</tissue>
    </source>
</reference>
<evidence type="ECO:0000256" key="10">
    <source>
        <dbReference type="ARBA" id="ARBA00022679"/>
    </source>
</evidence>
<dbReference type="AlphaFoldDB" id="A0A200Q6G6"/>
<dbReference type="PROSITE" id="PS50859">
    <property type="entry name" value="LONGIN"/>
    <property type="match status" value="1"/>
</dbReference>
<dbReference type="Gene3D" id="3.40.50.11380">
    <property type="match status" value="1"/>
</dbReference>
<keyword evidence="28" id="KW-1185">Reference proteome</keyword>
<dbReference type="GO" id="GO:0000139">
    <property type="term" value="C:Golgi membrane"/>
    <property type="evidence" value="ECO:0007669"/>
    <property type="project" value="UniProtKB-SubCell"/>
</dbReference>
<evidence type="ECO:0000256" key="23">
    <source>
        <dbReference type="PROSITE-ProRule" id="PRU00339"/>
    </source>
</evidence>
<keyword evidence="17" id="KW-0333">Golgi apparatus</keyword>
<dbReference type="PROSITE" id="PS50293">
    <property type="entry name" value="TPR_REGION"/>
    <property type="match status" value="4"/>
</dbReference>
<dbReference type="Pfam" id="PF00957">
    <property type="entry name" value="Synaptobrevin"/>
    <property type="match status" value="1"/>
</dbReference>
<dbReference type="CDD" id="cd15843">
    <property type="entry name" value="R-SNARE"/>
    <property type="match status" value="1"/>
</dbReference>
<organism evidence="27 28">
    <name type="scientific">Macleaya cordata</name>
    <name type="common">Five-seeded plume-poppy</name>
    <name type="synonym">Bocconia cordata</name>
    <dbReference type="NCBI Taxonomy" id="56857"/>
    <lineage>
        <taxon>Eukaryota</taxon>
        <taxon>Viridiplantae</taxon>
        <taxon>Streptophyta</taxon>
        <taxon>Embryophyta</taxon>
        <taxon>Tracheophyta</taxon>
        <taxon>Spermatophyta</taxon>
        <taxon>Magnoliopsida</taxon>
        <taxon>Ranunculales</taxon>
        <taxon>Papaveraceae</taxon>
        <taxon>Papaveroideae</taxon>
        <taxon>Macleaya</taxon>
    </lineage>
</organism>
<dbReference type="PANTHER" id="PTHR44835">
    <property type="entry name" value="UDP-N-ACETYLGLUCOSAMINE--PEPTIDE N-ACETYLGLUCOSAMINYLTRANSFERASE SPINDLY-RELATED"/>
    <property type="match status" value="1"/>
</dbReference>
<comment type="subcellular location">
    <subcellularLocation>
        <location evidence="2">Golgi apparatus membrane</location>
        <topology evidence="2">Single-pass type IV membrane protein</topology>
    </subcellularLocation>
    <subcellularLocation>
        <location evidence="1">Nucleus</location>
    </subcellularLocation>
</comment>
<name>A0A200Q6G6_MACCD</name>
<evidence type="ECO:0000256" key="5">
    <source>
        <dbReference type="ARBA" id="ARBA00008025"/>
    </source>
</evidence>
<comment type="similarity">
    <text evidence="5">Belongs to the synaptobrevin family.</text>
</comment>
<keyword evidence="14" id="KW-0653">Protein transport</keyword>
<evidence type="ECO:0000256" key="18">
    <source>
        <dbReference type="ARBA" id="ARBA00023054"/>
    </source>
</evidence>
<comment type="pathway">
    <text evidence="3">Protein modification; protein glycosylation.</text>
</comment>
<dbReference type="InterPro" id="IPR029489">
    <property type="entry name" value="OGT/SEC/SPY_C"/>
</dbReference>
<dbReference type="SMART" id="SM00028">
    <property type="entry name" value="TPR"/>
    <property type="match status" value="11"/>
</dbReference>
<evidence type="ECO:0000256" key="24">
    <source>
        <dbReference type="SAM" id="MobiDB-lite"/>
    </source>
</evidence>
<dbReference type="SMART" id="SM01270">
    <property type="entry name" value="Longin"/>
    <property type="match status" value="1"/>
</dbReference>
<comment type="similarity">
    <text evidence="4">Belongs to the glycosyltransferase 41 family. O-GlcNAc transferase subfamily.</text>
</comment>
<keyword evidence="15" id="KW-0939">Gibberellin signaling pathway</keyword>
<feature type="repeat" description="TPR" evidence="23">
    <location>
        <begin position="177"/>
        <end position="210"/>
    </location>
</feature>
<feature type="repeat" description="TPR" evidence="23">
    <location>
        <begin position="397"/>
        <end position="430"/>
    </location>
</feature>
<dbReference type="Gene3D" id="1.20.5.110">
    <property type="match status" value="1"/>
</dbReference>
<dbReference type="GO" id="GO:0009740">
    <property type="term" value="P:gibberellic acid mediated signaling pathway"/>
    <property type="evidence" value="ECO:0007669"/>
    <property type="project" value="UniProtKB-KW"/>
</dbReference>
<feature type="domain" description="Longin" evidence="25">
    <location>
        <begin position="938"/>
        <end position="1042"/>
    </location>
</feature>
<dbReference type="CDD" id="cd14824">
    <property type="entry name" value="Longin"/>
    <property type="match status" value="1"/>
</dbReference>
<dbReference type="FunFam" id="3.30.450.50:FF:000011">
    <property type="entry name" value="Vesicle-associated membrane protein 714"/>
    <property type="match status" value="1"/>
</dbReference>
<sequence length="1151" mass="128788">MSSFLPLQSSLNYDFTSMVWPEPEAANGSSEKGGVGDNGCLNGVMSTAESSSSSSNVYVSPLRNKFEGKDALSYANILRSRNKFVDALALYESILEKDSGNVEAYIGKGICLQMQNASRQAFESFAEAIKLDPQNACALTHCGILYKDEGHLLEAAESYQKALKADPTYKPAAECLAIVFTDLGTSLKLAGSTQEGIQKYCEALKIDPHYAPAYYNLGVVYSEMMQYDMALSCYEKAALQRPMYAEAYCNMGVIFKNRGDLESAISCYDRCLAVSPNFEIAKNNMAIALTDLGTKVKLEGDINQGVAYYKKALYYNWHYADAMYNLGVAYGEMMKFDMAIVFYELALHFNPNCAEACNNLGVIYKDRDNLDKAVECYKAMTHFHTLQWALSIKPNFSQSLNNLGVVYTVQGKMDAAASMIEQAIIANPTYAEAYNNLGVLYRDAGSITLAIEAYEQCLQIDPDSRNAGQNRLLAMNYINDGNDDKLFEAHRDWGRRFMRLYSQYTSWDNPKDPERPLVVGYVSPDYFTHSVSYFIEAPLVHHDYTNYKVVVYSAVLKADAKTNRFREKVLKKGGLWRDIYGIDEKKVASMVREDKIDILVELTGHTANNRLGMMACKPAPIQATWIGYPNTTGLPTIDYRITDSLADPPDTKQKHVEELVRLPESFLCYTPSPEAGPVSPTPALSNGFITFGSFNNLAKITPEVLQVWARILCAVPNSRLVVKCKPFCCDSIRQRFLSTLEQLGLESLRVDLLPLILLNHDHLQAYSLMDISLDTFPYAGTTTTCESLYMGVPCITMAGSVHAHNVGVSLLSKVGLGYLVAKTEDEYVKLALQLANDVTALSNLRMSLRGLMTKSPICNGSNFIRGLESKYRQLWHRITTPPRDSPTSIKANGFNPVPPSTPTSASKEENGVQLNRLRYQRRVSPDGVRPTMAILYAVVARGIVVLAEFSAVSGNPGAVARRILEKLPSEADSRLCFSQDRYIFHLLRSDGITFLCMANDTFGRRIPFSYLEDIHMRFMKNYGRVAQAAPAYAMNDEFSRVLHQQMEYFSSNSSADTLNRVRGEVKFYIQIRTIMVENIEKILERGDRIELLVDKTATMQDSSFHFKKQSRRLRRALWMKNAKLLYIAVPPARLKTSGEREREGRAQRGGG</sequence>
<dbReference type="InterPro" id="IPR011012">
    <property type="entry name" value="Longin-like_dom_sf"/>
</dbReference>
<dbReference type="GO" id="GO:0005634">
    <property type="term" value="C:nucleus"/>
    <property type="evidence" value="ECO:0007669"/>
    <property type="project" value="UniProtKB-SubCell"/>
</dbReference>
<dbReference type="PROSITE" id="PS00417">
    <property type="entry name" value="SYNAPTOBREVIN"/>
    <property type="match status" value="1"/>
</dbReference>
<evidence type="ECO:0000256" key="6">
    <source>
        <dbReference type="ARBA" id="ARBA00011970"/>
    </source>
</evidence>
<dbReference type="Pfam" id="PF13432">
    <property type="entry name" value="TPR_16"/>
    <property type="match status" value="1"/>
</dbReference>
<dbReference type="InterPro" id="IPR051939">
    <property type="entry name" value="Glycosyltr_41/O-GlcNAc_trsf"/>
</dbReference>
<dbReference type="GO" id="GO:0016192">
    <property type="term" value="P:vesicle-mediated transport"/>
    <property type="evidence" value="ECO:0007669"/>
    <property type="project" value="InterPro"/>
</dbReference>
<evidence type="ECO:0000256" key="13">
    <source>
        <dbReference type="ARBA" id="ARBA00022803"/>
    </source>
</evidence>
<proteinExistence type="inferred from homology"/>
<feature type="region of interest" description="Disordered" evidence="24">
    <location>
        <begin position="885"/>
        <end position="911"/>
    </location>
</feature>
<dbReference type="GO" id="GO:0015031">
    <property type="term" value="P:protein transport"/>
    <property type="evidence" value="ECO:0007669"/>
    <property type="project" value="UniProtKB-KW"/>
</dbReference>
<dbReference type="EC" id="2.4.1.255" evidence="6"/>
<evidence type="ECO:0000256" key="15">
    <source>
        <dbReference type="ARBA" id="ARBA00022941"/>
    </source>
</evidence>
<keyword evidence="20" id="KW-0539">Nucleus</keyword>
<dbReference type="InterPro" id="IPR011990">
    <property type="entry name" value="TPR-like_helical_dom_sf"/>
</dbReference>
<evidence type="ECO:0000313" key="28">
    <source>
        <dbReference type="Proteomes" id="UP000195402"/>
    </source>
</evidence>
<dbReference type="Pfam" id="PF13774">
    <property type="entry name" value="Longin"/>
    <property type="match status" value="1"/>
</dbReference>
<evidence type="ECO:0000256" key="11">
    <source>
        <dbReference type="ARBA" id="ARBA00022692"/>
    </source>
</evidence>
<gene>
    <name evidence="27" type="ORF">BVC80_1707g164</name>
</gene>
<evidence type="ECO:0000256" key="9">
    <source>
        <dbReference type="ARBA" id="ARBA00022676"/>
    </source>
</evidence>
<keyword evidence="10" id="KW-0808">Transferase</keyword>
<evidence type="ECO:0000256" key="21">
    <source>
        <dbReference type="ARBA" id="ARBA00037493"/>
    </source>
</evidence>
<dbReference type="OMA" id="CITMAGS"/>
<evidence type="ECO:0000259" key="25">
    <source>
        <dbReference type="PROSITE" id="PS50859"/>
    </source>
</evidence>
<evidence type="ECO:0000256" key="14">
    <source>
        <dbReference type="ARBA" id="ARBA00022927"/>
    </source>
</evidence>
<dbReference type="Proteomes" id="UP000195402">
    <property type="component" value="Unassembled WGS sequence"/>
</dbReference>
<keyword evidence="16" id="KW-1133">Transmembrane helix</keyword>
<evidence type="ECO:0000256" key="16">
    <source>
        <dbReference type="ARBA" id="ARBA00022989"/>
    </source>
</evidence>
<feature type="repeat" description="TPR" evidence="23">
    <location>
        <begin position="320"/>
        <end position="353"/>
    </location>
</feature>
<feature type="repeat" description="TPR" evidence="23">
    <location>
        <begin position="136"/>
        <end position="169"/>
    </location>
</feature>
<evidence type="ECO:0000256" key="8">
    <source>
        <dbReference type="ARBA" id="ARBA00022448"/>
    </source>
</evidence>
<comment type="caution">
    <text evidence="27">The sequence shown here is derived from an EMBL/GenBank/DDBJ whole genome shotgun (WGS) entry which is preliminary data.</text>
</comment>
<dbReference type="InterPro" id="IPR042855">
    <property type="entry name" value="V_SNARE_CC"/>
</dbReference>
<dbReference type="InParanoid" id="A0A200Q6G6"/>
<keyword evidence="18 22" id="KW-0175">Coiled coil</keyword>
<dbReference type="Gene3D" id="3.30.450.50">
    <property type="entry name" value="Longin domain"/>
    <property type="match status" value="1"/>
</dbReference>
<dbReference type="Pfam" id="PF13844">
    <property type="entry name" value="Glyco_transf_41"/>
    <property type="match status" value="2"/>
</dbReference>
<dbReference type="SUPFAM" id="SSF64356">
    <property type="entry name" value="SNARE-like"/>
    <property type="match status" value="1"/>
</dbReference>
<keyword evidence="9" id="KW-0328">Glycosyltransferase</keyword>
<accession>A0A200Q6G6</accession>
<evidence type="ECO:0000256" key="7">
    <source>
        <dbReference type="ARBA" id="ARBA00019143"/>
    </source>
</evidence>
<dbReference type="SMART" id="SM00671">
    <property type="entry name" value="SEL1"/>
    <property type="match status" value="4"/>
</dbReference>
<feature type="domain" description="V-SNARE coiled-coil homology" evidence="26">
    <location>
        <begin position="1060"/>
        <end position="1120"/>
    </location>
</feature>
<keyword evidence="8" id="KW-0813">Transport</keyword>
<dbReference type="FunFam" id="1.20.5.110:FF:000004">
    <property type="entry name" value="Vesicle-associated membrane protein 7"/>
    <property type="match status" value="1"/>
</dbReference>
<evidence type="ECO:0000256" key="2">
    <source>
        <dbReference type="ARBA" id="ARBA00004409"/>
    </source>
</evidence>
<dbReference type="OrthoDB" id="9991317at2759"/>
<dbReference type="SUPFAM" id="SSF48452">
    <property type="entry name" value="TPR-like"/>
    <property type="match status" value="2"/>
</dbReference>
<dbReference type="InterPro" id="IPR010908">
    <property type="entry name" value="Longin_dom"/>
</dbReference>
<evidence type="ECO:0000256" key="4">
    <source>
        <dbReference type="ARBA" id="ARBA00005386"/>
    </source>
</evidence>
<evidence type="ECO:0000259" key="26">
    <source>
        <dbReference type="PROSITE" id="PS50892"/>
    </source>
</evidence>
<evidence type="ECO:0000256" key="1">
    <source>
        <dbReference type="ARBA" id="ARBA00004123"/>
    </source>
</evidence>
<dbReference type="Pfam" id="PF00515">
    <property type="entry name" value="TPR_1"/>
    <property type="match status" value="4"/>
</dbReference>
<evidence type="ECO:0000256" key="12">
    <source>
        <dbReference type="ARBA" id="ARBA00022737"/>
    </source>
</evidence>
<dbReference type="Pfam" id="PF13181">
    <property type="entry name" value="TPR_8"/>
    <property type="match status" value="2"/>
</dbReference>
<evidence type="ECO:0000256" key="20">
    <source>
        <dbReference type="ARBA" id="ARBA00023242"/>
    </source>
</evidence>
<evidence type="ECO:0000256" key="19">
    <source>
        <dbReference type="ARBA" id="ARBA00023136"/>
    </source>
</evidence>
<dbReference type="InterPro" id="IPR019734">
    <property type="entry name" value="TPR_rpt"/>
</dbReference>
<evidence type="ECO:0000256" key="17">
    <source>
        <dbReference type="ARBA" id="ARBA00023034"/>
    </source>
</evidence>
<dbReference type="InterPro" id="IPR006597">
    <property type="entry name" value="Sel1-like"/>
</dbReference>
<evidence type="ECO:0000313" key="27">
    <source>
        <dbReference type="EMBL" id="OVA06048.1"/>
    </source>
</evidence>
<keyword evidence="13 23" id="KW-0802">TPR repeat</keyword>
<dbReference type="PROSITE" id="PS50005">
    <property type="entry name" value="TPR"/>
    <property type="match status" value="8"/>
</dbReference>
<dbReference type="SUPFAM" id="SSF58038">
    <property type="entry name" value="SNARE fusion complex"/>
    <property type="match status" value="1"/>
</dbReference>
<dbReference type="PANTHER" id="PTHR44835:SF1">
    <property type="entry name" value="PROTEIN O-GLCNAC TRANSFERASE"/>
    <property type="match status" value="1"/>
</dbReference>
<keyword evidence="11" id="KW-0812">Transmembrane</keyword>
<dbReference type="Gene3D" id="1.25.40.10">
    <property type="entry name" value="Tetratricopeptide repeat domain"/>
    <property type="match status" value="5"/>
</dbReference>
<feature type="repeat" description="TPR" evidence="23">
    <location>
        <begin position="245"/>
        <end position="278"/>
    </location>
</feature>
<feature type="repeat" description="TPR" evidence="23">
    <location>
        <begin position="211"/>
        <end position="244"/>
    </location>
</feature>
<dbReference type="SUPFAM" id="SSF81901">
    <property type="entry name" value="HCP-like"/>
    <property type="match status" value="1"/>
</dbReference>
<keyword evidence="19" id="KW-0472">Membrane</keyword>
<dbReference type="EMBL" id="MVGT01002978">
    <property type="protein sequence ID" value="OVA06048.1"/>
    <property type="molecule type" value="Genomic_DNA"/>
</dbReference>